<gene>
    <name evidence="1" type="ORF">VZT92_000120</name>
</gene>
<reference evidence="1 2" key="1">
    <citation type="journal article" date="2024" name="Genome Biol. Evol.">
        <title>Chromosome-level genome assembly of the viviparous eelpout Zoarces viviparus.</title>
        <authorList>
            <person name="Fuhrmann N."/>
            <person name="Brasseur M.V."/>
            <person name="Bakowski C.E."/>
            <person name="Podsiadlowski L."/>
            <person name="Prost S."/>
            <person name="Krehenwinkel H."/>
            <person name="Mayer C."/>
        </authorList>
    </citation>
    <scope>NUCLEOTIDE SEQUENCE [LARGE SCALE GENOMIC DNA]</scope>
    <source>
        <strain evidence="1">NO-MEL_2022_Ind0_liver</strain>
    </source>
</reference>
<name>A0AAW1G6T8_ZOAVI</name>
<accession>A0AAW1G6T8</accession>
<dbReference type="PANTHER" id="PTHR47272">
    <property type="entry name" value="DDE_TNP_1_7 DOMAIN-CONTAINING PROTEIN"/>
    <property type="match status" value="1"/>
</dbReference>
<sequence>MPLSTGKRWSKEAKITITVPCPSLIPAYNQHMGGIDLSDMLVHLYKTPAKSRRWYIPLFGCISNSWLVYKRDCVLLNEKPKPLKRLRLAVAHSLMSQQARTQSWQTIDLLSTTSEETPKTLTTTTRCAL</sequence>
<proteinExistence type="predicted"/>
<dbReference type="Proteomes" id="UP001488805">
    <property type="component" value="Unassembled WGS sequence"/>
</dbReference>
<dbReference type="EMBL" id="JBCEZU010000001">
    <property type="protein sequence ID" value="KAK9542245.1"/>
    <property type="molecule type" value="Genomic_DNA"/>
</dbReference>
<evidence type="ECO:0000313" key="1">
    <source>
        <dbReference type="EMBL" id="KAK9542245.1"/>
    </source>
</evidence>
<dbReference type="AlphaFoldDB" id="A0AAW1G6T8"/>
<evidence type="ECO:0008006" key="3">
    <source>
        <dbReference type="Google" id="ProtNLM"/>
    </source>
</evidence>
<organism evidence="1 2">
    <name type="scientific">Zoarces viviparus</name>
    <name type="common">Viviparous eelpout</name>
    <name type="synonym">Blennius viviparus</name>
    <dbReference type="NCBI Taxonomy" id="48416"/>
    <lineage>
        <taxon>Eukaryota</taxon>
        <taxon>Metazoa</taxon>
        <taxon>Chordata</taxon>
        <taxon>Craniata</taxon>
        <taxon>Vertebrata</taxon>
        <taxon>Euteleostomi</taxon>
        <taxon>Actinopterygii</taxon>
        <taxon>Neopterygii</taxon>
        <taxon>Teleostei</taxon>
        <taxon>Neoteleostei</taxon>
        <taxon>Acanthomorphata</taxon>
        <taxon>Eupercaria</taxon>
        <taxon>Perciformes</taxon>
        <taxon>Cottioidei</taxon>
        <taxon>Zoarcales</taxon>
        <taxon>Zoarcidae</taxon>
        <taxon>Zoarcinae</taxon>
        <taxon>Zoarces</taxon>
    </lineage>
</organism>
<keyword evidence="2" id="KW-1185">Reference proteome</keyword>
<protein>
    <recommendedName>
        <fullName evidence="3">PiggyBac transposable element-derived protein domain-containing protein</fullName>
    </recommendedName>
</protein>
<comment type="caution">
    <text evidence="1">The sequence shown here is derived from an EMBL/GenBank/DDBJ whole genome shotgun (WGS) entry which is preliminary data.</text>
</comment>
<evidence type="ECO:0000313" key="2">
    <source>
        <dbReference type="Proteomes" id="UP001488805"/>
    </source>
</evidence>